<dbReference type="HAMAP" id="MF_00625">
    <property type="entry name" value="SelD"/>
    <property type="match status" value="1"/>
</dbReference>
<dbReference type="NCBIfam" id="NF002098">
    <property type="entry name" value="PRK00943.1"/>
    <property type="match status" value="1"/>
</dbReference>
<dbReference type="InterPro" id="IPR036921">
    <property type="entry name" value="PurM-like_N_sf"/>
</dbReference>
<dbReference type="GO" id="GO:0016260">
    <property type="term" value="P:selenocysteine biosynthetic process"/>
    <property type="evidence" value="ECO:0007669"/>
    <property type="project" value="InterPro"/>
</dbReference>
<evidence type="ECO:0000259" key="11">
    <source>
        <dbReference type="Pfam" id="PF02769"/>
    </source>
</evidence>
<evidence type="ECO:0000256" key="2">
    <source>
        <dbReference type="ARBA" id="ARBA00022679"/>
    </source>
</evidence>
<dbReference type="EMBL" id="CP001145">
    <property type="protein sequence ID" value="ACI17594.1"/>
    <property type="molecule type" value="Genomic_DNA"/>
</dbReference>
<keyword evidence="13" id="KW-1185">Reference proteome</keyword>
<dbReference type="GO" id="GO:0005737">
    <property type="term" value="C:cytoplasm"/>
    <property type="evidence" value="ECO:0007669"/>
    <property type="project" value="TreeGrafter"/>
</dbReference>
<protein>
    <recommendedName>
        <fullName evidence="9">Selenide, water dikinase</fullName>
        <ecNumber evidence="9">2.7.9.3</ecNumber>
    </recommendedName>
    <alternativeName>
        <fullName evidence="9">Selenium donor protein</fullName>
    </alternativeName>
    <alternativeName>
        <fullName evidence="9">Selenophosphate synthase</fullName>
    </alternativeName>
</protein>
<comment type="similarity">
    <text evidence="1 9">Belongs to the selenophosphate synthase 1 family. Class I subfamily.</text>
</comment>
<organism evidence="12 13">
    <name type="scientific">Coprothermobacter proteolyticus (strain ATCC 35245 / DSM 5265 / OCM 4 / BT)</name>
    <dbReference type="NCBI Taxonomy" id="309798"/>
    <lineage>
        <taxon>Bacteria</taxon>
        <taxon>Pseudomonadati</taxon>
        <taxon>Coprothermobacterota</taxon>
        <taxon>Coprothermobacteria</taxon>
        <taxon>Coprothermobacterales</taxon>
        <taxon>Coprothermobacteraceae</taxon>
        <taxon>Coprothermobacter</taxon>
    </lineage>
</organism>
<dbReference type="SUPFAM" id="SSF56042">
    <property type="entry name" value="PurM C-terminal domain-like"/>
    <property type="match status" value="1"/>
</dbReference>
<dbReference type="Gene3D" id="3.30.1330.10">
    <property type="entry name" value="PurM-like, N-terminal domain"/>
    <property type="match status" value="1"/>
</dbReference>
<feature type="binding site" evidence="9">
    <location>
        <position position="182"/>
    </location>
    <ligand>
        <name>Mg(2+)</name>
        <dbReference type="ChEBI" id="CHEBI:18420"/>
    </ligand>
</feature>
<dbReference type="Proteomes" id="UP000001732">
    <property type="component" value="Chromosome"/>
</dbReference>
<dbReference type="AlphaFoldDB" id="B5Y750"/>
<evidence type="ECO:0000256" key="7">
    <source>
        <dbReference type="ARBA" id="ARBA00022842"/>
    </source>
</evidence>
<dbReference type="InterPro" id="IPR036676">
    <property type="entry name" value="PurM-like_C_sf"/>
</dbReference>
<dbReference type="InterPro" id="IPR010918">
    <property type="entry name" value="PurM-like_C_dom"/>
</dbReference>
<reference evidence="13" key="1">
    <citation type="submission" date="2008-08" db="EMBL/GenBank/DDBJ databases">
        <title>The complete genome sequence of Coprothermobacter proteolyticus strain ATCC 5245 / DSM 5265 / BT.</title>
        <authorList>
            <person name="Dodson R.J."/>
            <person name="Durkin A.S."/>
            <person name="Wu M."/>
            <person name="Eisen J."/>
            <person name="Sutton G."/>
        </authorList>
    </citation>
    <scope>NUCLEOTIDE SEQUENCE [LARGE SCALE GENOMIC DNA]</scope>
    <source>
        <strain evidence="13">ATCC 35245 / DSM 5265 / OCM 4 / BT</strain>
    </source>
</reference>
<dbReference type="InterPro" id="IPR023061">
    <property type="entry name" value="SelD_I"/>
</dbReference>
<gene>
    <name evidence="9 12" type="primary">selD</name>
    <name evidence="12" type="ordered locus">COPRO5265_0229</name>
</gene>
<feature type="binding site" description="in other chain" evidence="9">
    <location>
        <position position="48"/>
    </location>
    <ligand>
        <name>ATP</name>
        <dbReference type="ChEBI" id="CHEBI:30616"/>
        <note>ligand shared between dimeric partners</note>
    </ligand>
</feature>
<feature type="domain" description="PurM-like N-terminal" evidence="10">
    <location>
        <begin position="7"/>
        <end position="112"/>
    </location>
</feature>
<evidence type="ECO:0000256" key="3">
    <source>
        <dbReference type="ARBA" id="ARBA00022723"/>
    </source>
</evidence>
<sequence>MGLGTNEDAAVYRIPEGMAVIHTLDFFTPVVDDPYDFGQIAAANALSDIYAMGGEPMFALNVVCWPSCYMDLLERTLKGGWDKVKEAGAVVTGGHSIDDDEPKYGLSVIGYVKPHAIVRNSTARVGDVLVLTKPLGTGVINTAIKGDLCPPEVAARAVQVMKALNKEASRLMVELQTSACTDITGFGFLGHAYEMASGSGVTLVIHRNAVPIIEGAVELAQMGLIPAGTYRNKDYLKGKVALSCPEDAMTDLLFDPQTSGGLLIAMAEDKAATFVSELKEKFHIEAHIVGHVIAREDVDIKVI</sequence>
<name>B5Y750_COPPD</name>
<feature type="binding site" description="in other chain" evidence="9">
    <location>
        <begin position="5"/>
        <end position="7"/>
    </location>
    <ligand>
        <name>ATP</name>
        <dbReference type="ChEBI" id="CHEBI:30616"/>
        <note>ligand shared between dimeric partners</note>
    </ligand>
</feature>
<evidence type="ECO:0000256" key="4">
    <source>
        <dbReference type="ARBA" id="ARBA00022741"/>
    </source>
</evidence>
<keyword evidence="5 9" id="KW-0418">Kinase</keyword>
<comment type="caution">
    <text evidence="9">Lacks conserved residue(s) required for the propagation of feature annotation.</text>
</comment>
<feature type="binding site" description="in other chain" evidence="9">
    <location>
        <position position="25"/>
    </location>
    <ligand>
        <name>ATP</name>
        <dbReference type="ChEBI" id="CHEBI:30616"/>
        <note>ligand shared between dimeric partners</note>
    </ligand>
</feature>
<dbReference type="FunFam" id="3.90.650.10:FF:000004">
    <property type="entry name" value="Selenide, water dikinase"/>
    <property type="match status" value="1"/>
</dbReference>
<evidence type="ECO:0000256" key="8">
    <source>
        <dbReference type="ARBA" id="ARBA00023266"/>
    </source>
</evidence>
<keyword evidence="6 9" id="KW-0067">ATP-binding</keyword>
<dbReference type="Gene3D" id="3.90.650.10">
    <property type="entry name" value="PurM-like C-terminal domain"/>
    <property type="match status" value="1"/>
</dbReference>
<dbReference type="CDD" id="cd02195">
    <property type="entry name" value="SelD"/>
    <property type="match status" value="1"/>
</dbReference>
<comment type="subunit">
    <text evidence="9">Homodimer.</text>
</comment>
<keyword evidence="7 9" id="KW-0460">Magnesium</keyword>
<feature type="binding site" evidence="9">
    <location>
        <begin position="94"/>
        <end position="96"/>
    </location>
    <ligand>
        <name>ATP</name>
        <dbReference type="ChEBI" id="CHEBI:30616"/>
        <note>ligand shared between dimeric partners</note>
    </ligand>
</feature>
<dbReference type="SUPFAM" id="SSF55326">
    <property type="entry name" value="PurM N-terminal domain-like"/>
    <property type="match status" value="1"/>
</dbReference>
<dbReference type="InterPro" id="IPR004536">
    <property type="entry name" value="SPS/SelD"/>
</dbReference>
<comment type="cofactor">
    <cofactor evidence="9">
        <name>Mg(2+)</name>
        <dbReference type="ChEBI" id="CHEBI:18420"/>
    </cofactor>
    <text evidence="9">Binds 1 Mg(2+) ion per monomer.</text>
</comment>
<feature type="domain" description="PurM-like C-terminal" evidence="11">
    <location>
        <begin position="124"/>
        <end position="302"/>
    </location>
</feature>
<evidence type="ECO:0000256" key="1">
    <source>
        <dbReference type="ARBA" id="ARBA00008026"/>
    </source>
</evidence>
<dbReference type="PANTHER" id="PTHR10256">
    <property type="entry name" value="SELENIDE, WATER DIKINASE"/>
    <property type="match status" value="1"/>
</dbReference>
<comment type="catalytic activity">
    <reaction evidence="9">
        <text>hydrogenselenide + ATP + H2O = selenophosphate + AMP + phosphate + 2 H(+)</text>
        <dbReference type="Rhea" id="RHEA:18737"/>
        <dbReference type="ChEBI" id="CHEBI:15377"/>
        <dbReference type="ChEBI" id="CHEBI:15378"/>
        <dbReference type="ChEBI" id="CHEBI:16144"/>
        <dbReference type="ChEBI" id="CHEBI:29317"/>
        <dbReference type="ChEBI" id="CHEBI:30616"/>
        <dbReference type="ChEBI" id="CHEBI:43474"/>
        <dbReference type="ChEBI" id="CHEBI:456215"/>
        <dbReference type="EC" id="2.7.9.3"/>
    </reaction>
</comment>
<evidence type="ECO:0000259" key="10">
    <source>
        <dbReference type="Pfam" id="PF00586"/>
    </source>
</evidence>
<dbReference type="GO" id="GO:0005524">
    <property type="term" value="F:ATP binding"/>
    <property type="evidence" value="ECO:0007669"/>
    <property type="project" value="UniProtKB-UniRule"/>
</dbReference>
<dbReference type="EC" id="2.7.9.3" evidence="9"/>
<dbReference type="NCBIfam" id="TIGR00476">
    <property type="entry name" value="selD"/>
    <property type="match status" value="1"/>
</dbReference>
<keyword evidence="4 9" id="KW-0547">Nucleotide-binding</keyword>
<evidence type="ECO:0000313" key="12">
    <source>
        <dbReference type="EMBL" id="ACI17594.1"/>
    </source>
</evidence>
<dbReference type="Pfam" id="PF00586">
    <property type="entry name" value="AIRS"/>
    <property type="match status" value="1"/>
</dbReference>
<reference evidence="12 13" key="2">
    <citation type="journal article" date="2014" name="Genome Announc.">
        <title>Complete Genome Sequence of Coprothermobacter proteolyticus DSM 5265.</title>
        <authorList>
            <person name="Alexiev A."/>
            <person name="Coil D.A."/>
            <person name="Badger J.H."/>
            <person name="Enticknap J."/>
            <person name="Ward N."/>
            <person name="Robb F.T."/>
            <person name="Eisen J.A."/>
        </authorList>
    </citation>
    <scope>NUCLEOTIDE SEQUENCE [LARGE SCALE GENOMIC DNA]</scope>
    <source>
        <strain evidence="13">ATCC 35245 / DSM 5265 / OCM 4 / BT</strain>
    </source>
</reference>
<feature type="binding site" evidence="9">
    <location>
        <position position="8"/>
    </location>
    <ligand>
        <name>Mg(2+)</name>
        <dbReference type="ChEBI" id="CHEBI:18420"/>
    </ligand>
</feature>
<evidence type="ECO:0000256" key="6">
    <source>
        <dbReference type="ARBA" id="ARBA00022840"/>
    </source>
</evidence>
<evidence type="ECO:0000256" key="5">
    <source>
        <dbReference type="ARBA" id="ARBA00022777"/>
    </source>
</evidence>
<keyword evidence="3 9" id="KW-0479">Metal-binding</keyword>
<dbReference type="PIRSF" id="PIRSF036407">
    <property type="entry name" value="Selenphspht_syn"/>
    <property type="match status" value="1"/>
</dbReference>
<accession>B5Y750</accession>
<dbReference type="InterPro" id="IPR016188">
    <property type="entry name" value="PurM-like_N"/>
</dbReference>
<dbReference type="GO" id="GO:0004756">
    <property type="term" value="F:selenide, water dikinase activity"/>
    <property type="evidence" value="ECO:0007669"/>
    <property type="project" value="UniProtKB-UniRule"/>
</dbReference>
<comment type="function">
    <text evidence="9">Synthesizes selenophosphate from selenide and ATP.</text>
</comment>
<dbReference type="GO" id="GO:0000287">
    <property type="term" value="F:magnesium ion binding"/>
    <property type="evidence" value="ECO:0007669"/>
    <property type="project" value="UniProtKB-UniRule"/>
</dbReference>
<dbReference type="Pfam" id="PF02769">
    <property type="entry name" value="AIRS_C"/>
    <property type="match status" value="1"/>
</dbReference>
<dbReference type="PANTHER" id="PTHR10256:SF0">
    <property type="entry name" value="INACTIVE SELENIDE, WATER DIKINASE-LIKE PROTEIN-RELATED"/>
    <property type="match status" value="1"/>
</dbReference>
<keyword evidence="2 9" id="KW-0808">Transferase</keyword>
<proteinExistence type="inferred from homology"/>
<keyword evidence="8 9" id="KW-0711">Selenium</keyword>
<feature type="binding site" evidence="9">
    <location>
        <position position="48"/>
    </location>
    <ligand>
        <name>Mg(2+)</name>
        <dbReference type="ChEBI" id="CHEBI:18420"/>
    </ligand>
</feature>
<evidence type="ECO:0000313" key="13">
    <source>
        <dbReference type="Proteomes" id="UP000001732"/>
    </source>
</evidence>
<evidence type="ECO:0000256" key="9">
    <source>
        <dbReference type="HAMAP-Rule" id="MF_00625"/>
    </source>
</evidence>